<dbReference type="InterPro" id="IPR021791">
    <property type="entry name" value="Phage_TAC_11"/>
</dbReference>
<keyword evidence="3" id="KW-1185">Reference proteome</keyword>
<dbReference type="AlphaFoldDB" id="A0A561QS99"/>
<dbReference type="EMBL" id="VIWP01000004">
    <property type="protein sequence ID" value="TWF53265.1"/>
    <property type="molecule type" value="Genomic_DNA"/>
</dbReference>
<organism evidence="2 3">
    <name type="scientific">Neorhizobium alkalisoli</name>
    <dbReference type="NCBI Taxonomy" id="528178"/>
    <lineage>
        <taxon>Bacteria</taxon>
        <taxon>Pseudomonadati</taxon>
        <taxon>Pseudomonadota</taxon>
        <taxon>Alphaproteobacteria</taxon>
        <taxon>Hyphomicrobiales</taxon>
        <taxon>Rhizobiaceae</taxon>
        <taxon>Rhizobium/Agrobacterium group</taxon>
        <taxon>Neorhizobium</taxon>
    </lineage>
</organism>
<dbReference type="Proteomes" id="UP000320653">
    <property type="component" value="Unassembled WGS sequence"/>
</dbReference>
<dbReference type="Pfam" id="PF11836">
    <property type="entry name" value="Phage_TAC_11"/>
    <property type="match status" value="1"/>
</dbReference>
<evidence type="ECO:0000256" key="1">
    <source>
        <dbReference type="SAM" id="MobiDB-lite"/>
    </source>
</evidence>
<accession>A0A561QS99</accession>
<feature type="region of interest" description="Disordered" evidence="1">
    <location>
        <begin position="100"/>
        <end position="126"/>
    </location>
</feature>
<protein>
    <submittedName>
        <fullName evidence="2">Tail tube GTA-gp10-like protein</fullName>
    </submittedName>
</protein>
<dbReference type="RefSeq" id="WP_246690816.1">
    <property type="nucleotide sequence ID" value="NZ_VIWP01000004.1"/>
</dbReference>
<evidence type="ECO:0000313" key="2">
    <source>
        <dbReference type="EMBL" id="TWF53265.1"/>
    </source>
</evidence>
<name>A0A561QS99_9HYPH</name>
<proteinExistence type="predicted"/>
<sequence>MRDAQITLPWADGDYTFRLGWGELELLQEACNAGPYVILNRLMSEQWFMGDIAHTIRLGLIGGGMKPADALKKVRDYVQNRPPAENVPYAQGILSAGLAGAPEEGEVGESEAASQEPSLTTFLTES</sequence>
<gene>
    <name evidence="2" type="ORF">FHW37_104542</name>
</gene>
<comment type="caution">
    <text evidence="2">The sequence shown here is derived from an EMBL/GenBank/DDBJ whole genome shotgun (WGS) entry which is preliminary data.</text>
</comment>
<feature type="compositionally biased region" description="Polar residues" evidence="1">
    <location>
        <begin position="115"/>
        <end position="126"/>
    </location>
</feature>
<reference evidence="2 3" key="1">
    <citation type="submission" date="2019-06" db="EMBL/GenBank/DDBJ databases">
        <title>Sorghum-associated microbial communities from plants grown in Nebraska, USA.</title>
        <authorList>
            <person name="Schachtman D."/>
        </authorList>
    </citation>
    <scope>NUCLEOTIDE SEQUENCE [LARGE SCALE GENOMIC DNA]</scope>
    <source>
        <strain evidence="2 3">1225</strain>
    </source>
</reference>
<evidence type="ECO:0000313" key="3">
    <source>
        <dbReference type="Proteomes" id="UP000320653"/>
    </source>
</evidence>